<sequence>MTVHDLVLSGGRVIDPESGLDAVRDVGITGGTVREIGQDLEGSATVDVSGLVVSPGFVDLHSHSQDVPGGRLQALDGVTTALELEAGAFPVEHAYRRAAAAGRPVNYGFSTSWAGARMRVLAGAPPVADLDELLVHVADPRWQAAASPADVERVLGLLEADLAAGALGIGVLVGYAPGTDPSEYLAVAALAARHGVPTYTHARDLVEMTPDVPVDGAEEIVRAAGETGAHMHYCHLNSTSGQHVDRVLALVERVRAEGATVTTEAYPYGAGMTGIGAAFLAPENLHRRGLTPASIGHLALGRRIADADELRRVRSEDPGALAFVHQTDEADPRAFGAVHRALAFPDAAVASDAIAPQWPAGDHDPLRWPLPPQVATHPRTAGTFGRTLRLLVRELGLLSLPEAVRRCTLVPARVVQDAAPAMRRKGRLQPGGDADVTVFDPATVSDRSTYADTTRPSTGIRHVLVGGTFVVRDGELDPGALPGRAVRGG</sequence>
<organism evidence="2 3">
    <name type="scientific">Pseudonocardia zijingensis</name>
    <dbReference type="NCBI Taxonomy" id="153376"/>
    <lineage>
        <taxon>Bacteria</taxon>
        <taxon>Bacillati</taxon>
        <taxon>Actinomycetota</taxon>
        <taxon>Actinomycetes</taxon>
        <taxon>Pseudonocardiales</taxon>
        <taxon>Pseudonocardiaceae</taxon>
        <taxon>Pseudonocardia</taxon>
    </lineage>
</organism>
<feature type="domain" description="Amidohydrolase 3" evidence="1">
    <location>
        <begin position="45"/>
        <end position="471"/>
    </location>
</feature>
<reference evidence="3" key="1">
    <citation type="journal article" date="2019" name="Int. J. Syst. Evol. Microbiol.">
        <title>The Global Catalogue of Microorganisms (GCM) 10K type strain sequencing project: providing services to taxonomists for standard genome sequencing and annotation.</title>
        <authorList>
            <consortium name="The Broad Institute Genomics Platform"/>
            <consortium name="The Broad Institute Genome Sequencing Center for Infectious Disease"/>
            <person name="Wu L."/>
            <person name="Ma J."/>
        </authorList>
    </citation>
    <scope>NUCLEOTIDE SEQUENCE [LARGE SCALE GENOMIC DNA]</scope>
    <source>
        <strain evidence="3">JCM 11117</strain>
    </source>
</reference>
<dbReference type="PANTHER" id="PTHR11647:SF1">
    <property type="entry name" value="COLLAPSIN RESPONSE MEDIATOR PROTEIN"/>
    <property type="match status" value="1"/>
</dbReference>
<name>A0ABP4A6T8_9PSEU</name>
<dbReference type="InterPro" id="IPR032466">
    <property type="entry name" value="Metal_Hydrolase"/>
</dbReference>
<dbReference type="InterPro" id="IPR013108">
    <property type="entry name" value="Amidohydro_3"/>
</dbReference>
<dbReference type="Proteomes" id="UP001499967">
    <property type="component" value="Unassembled WGS sequence"/>
</dbReference>
<dbReference type="SUPFAM" id="SSF51338">
    <property type="entry name" value="Composite domain of metallo-dependent hydrolases"/>
    <property type="match status" value="1"/>
</dbReference>
<dbReference type="RefSeq" id="WP_343940966.1">
    <property type="nucleotide sequence ID" value="NZ_BAAAHP010000055.1"/>
</dbReference>
<dbReference type="InterPro" id="IPR050378">
    <property type="entry name" value="Metallo-dep_Hydrolases_sf"/>
</dbReference>
<dbReference type="Pfam" id="PF07969">
    <property type="entry name" value="Amidohydro_3"/>
    <property type="match status" value="1"/>
</dbReference>
<keyword evidence="3" id="KW-1185">Reference proteome</keyword>
<evidence type="ECO:0000313" key="3">
    <source>
        <dbReference type="Proteomes" id="UP001499967"/>
    </source>
</evidence>
<dbReference type="Gene3D" id="3.20.20.140">
    <property type="entry name" value="Metal-dependent hydrolases"/>
    <property type="match status" value="1"/>
</dbReference>
<dbReference type="Gene3D" id="2.30.40.10">
    <property type="entry name" value="Urease, subunit C, domain 1"/>
    <property type="match status" value="1"/>
</dbReference>
<dbReference type="EMBL" id="BAAAHP010000055">
    <property type="protein sequence ID" value="GAA0931472.1"/>
    <property type="molecule type" value="Genomic_DNA"/>
</dbReference>
<dbReference type="InterPro" id="IPR011059">
    <property type="entry name" value="Metal-dep_hydrolase_composite"/>
</dbReference>
<accession>A0ABP4A6T8</accession>
<dbReference type="NCBIfam" id="NF006560">
    <property type="entry name" value="PRK09061.1"/>
    <property type="match status" value="1"/>
</dbReference>
<protein>
    <submittedName>
        <fullName evidence="2">Amidohydrolase family protein</fullName>
    </submittedName>
</protein>
<evidence type="ECO:0000259" key="1">
    <source>
        <dbReference type="Pfam" id="PF07969"/>
    </source>
</evidence>
<gene>
    <name evidence="2" type="ORF">GCM10009559_19610</name>
</gene>
<proteinExistence type="predicted"/>
<comment type="caution">
    <text evidence="2">The sequence shown here is derived from an EMBL/GenBank/DDBJ whole genome shotgun (WGS) entry which is preliminary data.</text>
</comment>
<dbReference type="PANTHER" id="PTHR11647">
    <property type="entry name" value="HYDRANTOINASE/DIHYDROPYRIMIDINASE FAMILY MEMBER"/>
    <property type="match status" value="1"/>
</dbReference>
<dbReference type="SUPFAM" id="SSF51556">
    <property type="entry name" value="Metallo-dependent hydrolases"/>
    <property type="match status" value="1"/>
</dbReference>
<evidence type="ECO:0000313" key="2">
    <source>
        <dbReference type="EMBL" id="GAA0931472.1"/>
    </source>
</evidence>